<evidence type="ECO:0000256" key="2">
    <source>
        <dbReference type="ARBA" id="ARBA00004141"/>
    </source>
</evidence>
<dbReference type="Gene3D" id="2.30.42.10">
    <property type="match status" value="1"/>
</dbReference>
<evidence type="ECO:0000256" key="9">
    <source>
        <dbReference type="ARBA" id="ARBA00023049"/>
    </source>
</evidence>
<dbReference type="Pfam" id="PF02163">
    <property type="entry name" value="Peptidase_M50"/>
    <property type="match status" value="1"/>
</dbReference>
<evidence type="ECO:0000256" key="1">
    <source>
        <dbReference type="ARBA" id="ARBA00001947"/>
    </source>
</evidence>
<evidence type="ECO:0000256" key="7">
    <source>
        <dbReference type="ARBA" id="ARBA00022833"/>
    </source>
</evidence>
<feature type="domain" description="Peptidase M50" evidence="12">
    <location>
        <begin position="6"/>
        <end position="323"/>
    </location>
</feature>
<dbReference type="InterPro" id="IPR036034">
    <property type="entry name" value="PDZ_sf"/>
</dbReference>
<keyword evidence="10 11" id="KW-0472">Membrane</keyword>
<dbReference type="EMBL" id="JARGYU010000001">
    <property type="protein sequence ID" value="MDZ5760984.1"/>
    <property type="molecule type" value="Genomic_DNA"/>
</dbReference>
<accession>A0AAE5AHP6</accession>
<keyword evidence="4" id="KW-0645">Protease</keyword>
<dbReference type="GO" id="GO:0016020">
    <property type="term" value="C:membrane"/>
    <property type="evidence" value="ECO:0007669"/>
    <property type="project" value="UniProtKB-SubCell"/>
</dbReference>
<keyword evidence="8 11" id="KW-1133">Transmembrane helix</keyword>
<comment type="similarity">
    <text evidence="3">Belongs to the peptidase M50B family.</text>
</comment>
<evidence type="ECO:0000259" key="12">
    <source>
        <dbReference type="Pfam" id="PF02163"/>
    </source>
</evidence>
<name>A0AAE5AHP6_9RICK</name>
<evidence type="ECO:0000256" key="11">
    <source>
        <dbReference type="SAM" id="Phobius"/>
    </source>
</evidence>
<dbReference type="RefSeq" id="WP_322498416.1">
    <property type="nucleotide sequence ID" value="NZ_JARGYU010000001.1"/>
</dbReference>
<dbReference type="Proteomes" id="UP001289135">
    <property type="component" value="Unassembled WGS sequence"/>
</dbReference>
<dbReference type="PANTHER" id="PTHR42837">
    <property type="entry name" value="REGULATOR OF SIGMA-E PROTEASE RSEP"/>
    <property type="match status" value="1"/>
</dbReference>
<keyword evidence="7" id="KW-0862">Zinc</keyword>
<dbReference type="SUPFAM" id="SSF50156">
    <property type="entry name" value="PDZ domain-like"/>
    <property type="match status" value="1"/>
</dbReference>
<feature type="transmembrane region" description="Helical" evidence="11">
    <location>
        <begin position="7"/>
        <end position="25"/>
    </location>
</feature>
<evidence type="ECO:0000256" key="5">
    <source>
        <dbReference type="ARBA" id="ARBA00022692"/>
    </source>
</evidence>
<evidence type="ECO:0000313" key="13">
    <source>
        <dbReference type="EMBL" id="MDZ5760984.1"/>
    </source>
</evidence>
<evidence type="ECO:0000313" key="14">
    <source>
        <dbReference type="Proteomes" id="UP001289135"/>
    </source>
</evidence>
<dbReference type="GO" id="GO:0004222">
    <property type="term" value="F:metalloendopeptidase activity"/>
    <property type="evidence" value="ECO:0007669"/>
    <property type="project" value="InterPro"/>
</dbReference>
<sequence>MIIVYTISILLIIIFIHELGHFIAARLRKVKVRTFSIGFGKKLYSFHDKYQTEWKICIFPLGGYVSFDKDNSDDENDQKNNDDTIVFDSSPPLSKALIAFAGPLANYLLSFIVIFIVLISYGKMIICPEITQVESNTIAEKFGIVPGDKVVEFNGRNDFLVQEIIEQKNNNISITIEHKNGEKKNLVFNRALGNIGIRFEKVINENISFIDAITEAFNGVISMNYQMINGIFDIILGKNSIEIGGPIKIFQISMQSISKGLKHTLVFISILSINLGFINLLPIPGLDGGHLLIYIIEMIIGKGLNKQLYHRIMQVGYAILILLMVFAISKDIISLFR</sequence>
<evidence type="ECO:0000256" key="3">
    <source>
        <dbReference type="ARBA" id="ARBA00007931"/>
    </source>
</evidence>
<dbReference type="InterPro" id="IPR004387">
    <property type="entry name" value="Pept_M50_Zn"/>
</dbReference>
<keyword evidence="6" id="KW-0378">Hydrolase</keyword>
<protein>
    <submittedName>
        <fullName evidence="13">RIP metalloprotease RseP</fullName>
    </submittedName>
</protein>
<comment type="caution">
    <text evidence="13">The sequence shown here is derived from an EMBL/GenBank/DDBJ whole genome shotgun (WGS) entry which is preliminary data.</text>
</comment>
<evidence type="ECO:0000256" key="8">
    <source>
        <dbReference type="ARBA" id="ARBA00022989"/>
    </source>
</evidence>
<dbReference type="GO" id="GO:0006508">
    <property type="term" value="P:proteolysis"/>
    <property type="evidence" value="ECO:0007669"/>
    <property type="project" value="UniProtKB-KW"/>
</dbReference>
<keyword evidence="9 13" id="KW-0482">Metalloprotease</keyword>
<gene>
    <name evidence="13" type="ORF">Lyticum_00144</name>
</gene>
<dbReference type="CDD" id="cd06163">
    <property type="entry name" value="S2P-M50_PDZ_RseP-like"/>
    <property type="match status" value="1"/>
</dbReference>
<proteinExistence type="inferred from homology"/>
<organism evidence="13 14">
    <name type="scientific">Lyticum sinuosum</name>
    <dbReference type="NCBI Taxonomy" id="1332059"/>
    <lineage>
        <taxon>Bacteria</taxon>
        <taxon>Pseudomonadati</taxon>
        <taxon>Pseudomonadota</taxon>
        <taxon>Alphaproteobacteria</taxon>
        <taxon>Rickettsiales</taxon>
        <taxon>Lyticum</taxon>
    </lineage>
</organism>
<comment type="cofactor">
    <cofactor evidence="1">
        <name>Zn(2+)</name>
        <dbReference type="ChEBI" id="CHEBI:29105"/>
    </cofactor>
</comment>
<dbReference type="PANTHER" id="PTHR42837:SF2">
    <property type="entry name" value="MEMBRANE METALLOPROTEASE ARASP2, CHLOROPLASTIC-RELATED"/>
    <property type="match status" value="1"/>
</dbReference>
<keyword evidence="5 11" id="KW-0812">Transmembrane</keyword>
<dbReference type="AlphaFoldDB" id="A0AAE5AHP6"/>
<reference evidence="13" key="1">
    <citation type="submission" date="2023-02" db="EMBL/GenBank/DDBJ databases">
        <title>Host association and intracellularity evolved multiple times independently in the Rickettsiales.</title>
        <authorList>
            <person name="Castelli M."/>
            <person name="Nardi T."/>
            <person name="Gammuto L."/>
            <person name="Bellinzona G."/>
            <person name="Sabaneyeva E."/>
            <person name="Potekhin A."/>
            <person name="Serra V."/>
            <person name="Petroni G."/>
            <person name="Sassera D."/>
        </authorList>
    </citation>
    <scope>NUCLEOTIDE SEQUENCE</scope>
    <source>
        <strain evidence="13">USBL-36I1</strain>
    </source>
</reference>
<feature type="transmembrane region" description="Helical" evidence="11">
    <location>
        <begin position="264"/>
        <end position="283"/>
    </location>
</feature>
<comment type="subcellular location">
    <subcellularLocation>
        <location evidence="2">Membrane</location>
        <topology evidence="2">Multi-pass membrane protein</topology>
    </subcellularLocation>
</comment>
<evidence type="ECO:0000256" key="4">
    <source>
        <dbReference type="ARBA" id="ARBA00022670"/>
    </source>
</evidence>
<evidence type="ECO:0000256" key="10">
    <source>
        <dbReference type="ARBA" id="ARBA00023136"/>
    </source>
</evidence>
<feature type="transmembrane region" description="Helical" evidence="11">
    <location>
        <begin position="96"/>
        <end position="119"/>
    </location>
</feature>
<feature type="transmembrane region" description="Helical" evidence="11">
    <location>
        <begin position="317"/>
        <end position="336"/>
    </location>
</feature>
<keyword evidence="14" id="KW-1185">Reference proteome</keyword>
<evidence type="ECO:0000256" key="6">
    <source>
        <dbReference type="ARBA" id="ARBA00022801"/>
    </source>
</evidence>
<dbReference type="InterPro" id="IPR008915">
    <property type="entry name" value="Peptidase_M50"/>
</dbReference>